<evidence type="ECO:0000313" key="2">
    <source>
        <dbReference type="EMBL" id="SIN65973.1"/>
    </source>
</evidence>
<reference evidence="3" key="1">
    <citation type="submission" date="2016-11" db="EMBL/GenBank/DDBJ databases">
        <authorList>
            <person name="Varghese N."/>
            <person name="Submissions S."/>
        </authorList>
    </citation>
    <scope>NUCLEOTIDE SEQUENCE [LARGE SCALE GENOMIC DNA]</scope>
    <source>
        <strain evidence="3">DSM 22363</strain>
    </source>
</reference>
<sequence length="286" mass="31940">MNKLLLALAVTTLLSAPSLAQHDHSQMNDSVHVSQDMNIDPARQAKSKTSGPPNAADAIWGADAMRESREALYKEHGNMSVFWFQGDRLEYRARQAEDGYLWDVQGYYGGDTDKLWFKSEGEGSFGAQIEQAEVQALWSHAIGPFFDLQGGVRQDFNGPERTHFALGVQGIAPYFLEIDLATFLSTKGDLTARIEGEYDHRLTQKLILQPRAEINLSAQDIPELEIGSGIDSIEAGLRLRYEITPEFGPYFGIEQEWKLGGSRDFAIADGEDPSVTNYVVGLRFWF</sequence>
<dbReference type="EMBL" id="FSQW01000001">
    <property type="protein sequence ID" value="SIN65973.1"/>
    <property type="molecule type" value="Genomic_DNA"/>
</dbReference>
<name>A0A1N6D5G0_9SPHN</name>
<protein>
    <submittedName>
        <fullName evidence="2">Copper resistance protein B</fullName>
    </submittedName>
</protein>
<dbReference type="GO" id="GO:0006878">
    <property type="term" value="P:intracellular copper ion homeostasis"/>
    <property type="evidence" value="ECO:0007669"/>
    <property type="project" value="InterPro"/>
</dbReference>
<dbReference type="InterPro" id="IPR007939">
    <property type="entry name" value="Cu-R_B_prcur"/>
</dbReference>
<keyword evidence="1" id="KW-0732">Signal</keyword>
<keyword evidence="3" id="KW-1185">Reference proteome</keyword>
<dbReference type="GO" id="GO:0005507">
    <property type="term" value="F:copper ion binding"/>
    <property type="evidence" value="ECO:0007669"/>
    <property type="project" value="InterPro"/>
</dbReference>
<evidence type="ECO:0000256" key="1">
    <source>
        <dbReference type="SAM" id="SignalP"/>
    </source>
</evidence>
<evidence type="ECO:0000313" key="3">
    <source>
        <dbReference type="Proteomes" id="UP000185192"/>
    </source>
</evidence>
<accession>A0A1N6D5G0</accession>
<gene>
    <name evidence="2" type="ORF">SAMN02745824_1567</name>
</gene>
<dbReference type="GO" id="GO:0009279">
    <property type="term" value="C:cell outer membrane"/>
    <property type="evidence" value="ECO:0007669"/>
    <property type="project" value="InterPro"/>
</dbReference>
<dbReference type="AlphaFoldDB" id="A0A1N6D5G0"/>
<feature type="chain" id="PRO_5012636236" evidence="1">
    <location>
        <begin position="21"/>
        <end position="286"/>
    </location>
</feature>
<dbReference type="STRING" id="1123272.SAMN02745824_1567"/>
<feature type="signal peptide" evidence="1">
    <location>
        <begin position="1"/>
        <end position="20"/>
    </location>
</feature>
<proteinExistence type="predicted"/>
<dbReference type="Proteomes" id="UP000185192">
    <property type="component" value="Unassembled WGS sequence"/>
</dbReference>
<organism evidence="2 3">
    <name type="scientific">Parasphingorhabdus marina DSM 22363</name>
    <dbReference type="NCBI Taxonomy" id="1123272"/>
    <lineage>
        <taxon>Bacteria</taxon>
        <taxon>Pseudomonadati</taxon>
        <taxon>Pseudomonadota</taxon>
        <taxon>Alphaproteobacteria</taxon>
        <taxon>Sphingomonadales</taxon>
        <taxon>Sphingomonadaceae</taxon>
        <taxon>Parasphingorhabdus</taxon>
    </lineage>
</organism>
<dbReference type="Pfam" id="PF05275">
    <property type="entry name" value="CopB"/>
    <property type="match status" value="1"/>
</dbReference>